<dbReference type="GeneID" id="20350575"/>
<reference evidence="3" key="1">
    <citation type="submission" date="2010-07" db="EMBL/GenBank/DDBJ databases">
        <title>The genome sequence of Gaeumannomyces graminis var. tritici strain R3-111a-1.</title>
        <authorList>
            <consortium name="The Broad Institute Genome Sequencing Platform"/>
            <person name="Ma L.-J."/>
            <person name="Dead R."/>
            <person name="Young S."/>
            <person name="Zeng Q."/>
            <person name="Koehrsen M."/>
            <person name="Alvarado L."/>
            <person name="Berlin A."/>
            <person name="Chapman S.B."/>
            <person name="Chen Z."/>
            <person name="Freedman E."/>
            <person name="Gellesch M."/>
            <person name="Goldberg J."/>
            <person name="Griggs A."/>
            <person name="Gujja S."/>
            <person name="Heilman E.R."/>
            <person name="Heiman D."/>
            <person name="Hepburn T."/>
            <person name="Howarth C."/>
            <person name="Jen D."/>
            <person name="Larson L."/>
            <person name="Mehta T."/>
            <person name="Neiman D."/>
            <person name="Pearson M."/>
            <person name="Roberts A."/>
            <person name="Saif S."/>
            <person name="Shea T."/>
            <person name="Shenoy N."/>
            <person name="Sisk P."/>
            <person name="Stolte C."/>
            <person name="Sykes S."/>
            <person name="Walk T."/>
            <person name="White J."/>
            <person name="Yandava C."/>
            <person name="Haas B."/>
            <person name="Nusbaum C."/>
            <person name="Birren B."/>
        </authorList>
    </citation>
    <scope>NUCLEOTIDE SEQUENCE [LARGE SCALE GENOMIC DNA]</scope>
    <source>
        <strain evidence="3">R3-111a-1</strain>
    </source>
</reference>
<name>J3P9D5_GAET3</name>
<reference evidence="2" key="5">
    <citation type="submission" date="2018-04" db="UniProtKB">
        <authorList>
            <consortium name="EnsemblFungi"/>
        </authorList>
    </citation>
    <scope>IDENTIFICATION</scope>
    <source>
        <strain evidence="2">R3-111a-1</strain>
    </source>
</reference>
<dbReference type="VEuPathDB" id="FungiDB:GGTG_10117"/>
<gene>
    <name evidence="2" type="primary">20350575</name>
    <name evidence="1" type="ORF">GGTG_10117</name>
</gene>
<reference evidence="1" key="2">
    <citation type="submission" date="2010-07" db="EMBL/GenBank/DDBJ databases">
        <authorList>
            <consortium name="The Broad Institute Genome Sequencing Platform"/>
            <consortium name="Broad Institute Genome Sequencing Center for Infectious Disease"/>
            <person name="Ma L.-J."/>
            <person name="Dead R."/>
            <person name="Young S."/>
            <person name="Zeng Q."/>
            <person name="Koehrsen M."/>
            <person name="Alvarado L."/>
            <person name="Berlin A."/>
            <person name="Chapman S.B."/>
            <person name="Chen Z."/>
            <person name="Freedman E."/>
            <person name="Gellesch M."/>
            <person name="Goldberg J."/>
            <person name="Griggs A."/>
            <person name="Gujja S."/>
            <person name="Heilman E.R."/>
            <person name="Heiman D."/>
            <person name="Hepburn T."/>
            <person name="Howarth C."/>
            <person name="Jen D."/>
            <person name="Larson L."/>
            <person name="Mehta T."/>
            <person name="Neiman D."/>
            <person name="Pearson M."/>
            <person name="Roberts A."/>
            <person name="Saif S."/>
            <person name="Shea T."/>
            <person name="Shenoy N."/>
            <person name="Sisk P."/>
            <person name="Stolte C."/>
            <person name="Sykes S."/>
            <person name="Walk T."/>
            <person name="White J."/>
            <person name="Yandava C."/>
            <person name="Haas B."/>
            <person name="Nusbaum C."/>
            <person name="Birren B."/>
        </authorList>
    </citation>
    <scope>NUCLEOTIDE SEQUENCE</scope>
    <source>
        <strain evidence="1">R3-111a-1</strain>
    </source>
</reference>
<accession>J3P9D5</accession>
<evidence type="ECO:0000313" key="1">
    <source>
        <dbReference type="EMBL" id="EJT73270.1"/>
    </source>
</evidence>
<dbReference type="EMBL" id="GL385399">
    <property type="protein sequence ID" value="EJT73270.1"/>
    <property type="molecule type" value="Genomic_DNA"/>
</dbReference>
<keyword evidence="3" id="KW-1185">Reference proteome</keyword>
<dbReference type="AlphaFoldDB" id="J3P9D5"/>
<sequence>MFEAVAVAVIAMKDEDGDLANARRILDGILDKHGLRLPTENLAVLIQHGKTLDESVRITMSRESSPDDKRYNRYQRLLQSELRRQELAGAYQHTIHVTATDSIGCVQDRLRKFLLEKTANPLFQPTMHHLVGIYAFGGLSECGKSTIAEAFCAIFGTKQAFRAKIAYFNNTRRERSLVPLEQLTRNDGAKLERGAMNIRSYADLVLDNNGPLSESISTLMSFSEGKGLVPGNASVV</sequence>
<dbReference type="RefSeq" id="XP_009226245.1">
    <property type="nucleotide sequence ID" value="XM_009227981.1"/>
</dbReference>
<dbReference type="OrthoDB" id="10005910at2759"/>
<dbReference type="EnsemblFungi" id="EJT73270">
    <property type="protein sequence ID" value="EJT73270"/>
    <property type="gene ID" value="GGTG_10117"/>
</dbReference>
<organism evidence="1">
    <name type="scientific">Gaeumannomyces tritici (strain R3-111a-1)</name>
    <name type="common">Wheat and barley take-all root rot fungus</name>
    <name type="synonym">Gaeumannomyces graminis var. tritici</name>
    <dbReference type="NCBI Taxonomy" id="644352"/>
    <lineage>
        <taxon>Eukaryota</taxon>
        <taxon>Fungi</taxon>
        <taxon>Dikarya</taxon>
        <taxon>Ascomycota</taxon>
        <taxon>Pezizomycotina</taxon>
        <taxon>Sordariomycetes</taxon>
        <taxon>Sordariomycetidae</taxon>
        <taxon>Magnaporthales</taxon>
        <taxon>Magnaporthaceae</taxon>
        <taxon>Gaeumannomyces</taxon>
    </lineage>
</organism>
<evidence type="ECO:0000313" key="3">
    <source>
        <dbReference type="Proteomes" id="UP000006039"/>
    </source>
</evidence>
<proteinExistence type="predicted"/>
<evidence type="ECO:0000313" key="2">
    <source>
        <dbReference type="EnsemblFungi" id="EJT73270"/>
    </source>
</evidence>
<dbReference type="Proteomes" id="UP000006039">
    <property type="component" value="Unassembled WGS sequence"/>
</dbReference>
<protein>
    <submittedName>
        <fullName evidence="1 2">Uncharacterized protein</fullName>
    </submittedName>
</protein>
<reference evidence="2" key="4">
    <citation type="journal article" date="2015" name="G3 (Bethesda)">
        <title>Genome sequences of three phytopathogenic species of the Magnaporthaceae family of fungi.</title>
        <authorList>
            <person name="Okagaki L.H."/>
            <person name="Nunes C.C."/>
            <person name="Sailsbery J."/>
            <person name="Clay B."/>
            <person name="Brown D."/>
            <person name="John T."/>
            <person name="Oh Y."/>
            <person name="Young N."/>
            <person name="Fitzgerald M."/>
            <person name="Haas B.J."/>
            <person name="Zeng Q."/>
            <person name="Young S."/>
            <person name="Adiconis X."/>
            <person name="Fan L."/>
            <person name="Levin J.Z."/>
            <person name="Mitchell T.K."/>
            <person name="Okubara P.A."/>
            <person name="Farman M.L."/>
            <person name="Kohn L.M."/>
            <person name="Birren B."/>
            <person name="Ma L.-J."/>
            <person name="Dean R.A."/>
        </authorList>
    </citation>
    <scope>NUCLEOTIDE SEQUENCE</scope>
    <source>
        <strain evidence="2">R3-111a-1</strain>
    </source>
</reference>
<reference evidence="1" key="3">
    <citation type="submission" date="2010-09" db="EMBL/GenBank/DDBJ databases">
        <title>Annotation of Gaeumannomyces graminis var. tritici R3-111a-1.</title>
        <authorList>
            <consortium name="The Broad Institute Genome Sequencing Platform"/>
            <person name="Ma L.-J."/>
            <person name="Dead R."/>
            <person name="Young S.K."/>
            <person name="Zeng Q."/>
            <person name="Gargeya S."/>
            <person name="Fitzgerald M."/>
            <person name="Haas B."/>
            <person name="Abouelleil A."/>
            <person name="Alvarado L."/>
            <person name="Arachchi H.M."/>
            <person name="Berlin A."/>
            <person name="Brown A."/>
            <person name="Chapman S.B."/>
            <person name="Chen Z."/>
            <person name="Dunbar C."/>
            <person name="Freedman E."/>
            <person name="Gearin G."/>
            <person name="Gellesch M."/>
            <person name="Goldberg J."/>
            <person name="Griggs A."/>
            <person name="Gujja S."/>
            <person name="Heiman D."/>
            <person name="Howarth C."/>
            <person name="Larson L."/>
            <person name="Lui A."/>
            <person name="MacDonald P.J.P."/>
            <person name="Mehta T."/>
            <person name="Montmayeur A."/>
            <person name="Murphy C."/>
            <person name="Neiman D."/>
            <person name="Pearson M."/>
            <person name="Priest M."/>
            <person name="Roberts A."/>
            <person name="Saif S."/>
            <person name="Shea T."/>
            <person name="Shenoy N."/>
            <person name="Sisk P."/>
            <person name="Stolte C."/>
            <person name="Sykes S."/>
            <person name="Yandava C."/>
            <person name="Wortman J."/>
            <person name="Nusbaum C."/>
            <person name="Birren B."/>
        </authorList>
    </citation>
    <scope>NUCLEOTIDE SEQUENCE</scope>
    <source>
        <strain evidence="1">R3-111a-1</strain>
    </source>
</reference>